<evidence type="ECO:0000313" key="10">
    <source>
        <dbReference type="EMBL" id="KXB32951.1"/>
    </source>
</evidence>
<dbReference type="GO" id="GO:0022857">
    <property type="term" value="F:transmembrane transporter activity"/>
    <property type="evidence" value="ECO:0007669"/>
    <property type="project" value="TreeGrafter"/>
</dbReference>
<feature type="transmembrane region" description="Helical" evidence="8">
    <location>
        <begin position="404"/>
        <end position="427"/>
    </location>
</feature>
<sequence length="1041" mass="113420">MKRSILWQFTKRSLAKNRTRTVVSIIGVVLSTALICGVFTTVSSVHGALLNRLVAFEGSWHAMSSDVKHETVKKLIATQQVHTAASSTEVARVTFAAKGPNDEAFENFTIRTLPQVLKGSPQEARKLTTQPSMTQGAFPTAKNQIALPETCRNTRFTDSNVYSDEKLDVGSVIHLKVNGKIQNWVVSGFYDAMNRFYGNSLVAHDTNGYLALAAADAASYTNSNRGMVWYRLAGFSHQDGLASHVENTLGMKQVQNESLEAEGGSEGNAGTGSEAATDSSTTAKPKQFVIFHQNLMRDEGLRGRSSNWDALWNMGIFLAIIISVASIALIYNSFSISVAERKKQFGLLASLGASKAQIRRMVYLETLSIAVIGIPVGIICGIAGVAGTLWLARDGFSVIFGKTGMISLAINPVALITTVGFELLVLFMSATIPALRASRVSPIAAIRQAQDIKIGRRLSKKLMRLTKRGAASGAGNTATTAAGNTDATPRLSLSERLFGTEGMLSTRNLSRASSRGRTITASLAVSVTLIVITGVIAQIFLPYAFAKNEMIVPDILVRVNGDGRYDPEELARTLDKAAAQIPGLKTAETTRRTIATLVLQKDALTETMRNYLTRQYTTQPGKPSEQTLLQGVTVKSDGSRVKDTYSSFAATSQQWSAIYNVVVPSQESWEKLAAAYGVDRDTGMLLFNKQRVDAQLMGNDAAGTDTAGSYDTNPIKTKTIKPFTNAKVLAGAATLIGRKNGSEPYGMPLFANFDSAGELVVFDDAANAAEKGGTGKKTDKQETYIPLSSIEQQLVRLPLKSAALLEKSPTEAPYMFSSNFSPDNFMIMSPALYKRYVSYFDKPSINYMFTMQGGAAQTTQSAAKATEQLRETLKRQGFASNTFDIHDFSTARRNDLLVAQTLLLFMSLFAGIMLLISMSNVFNTLCNSMILRTSEFAILRSVGMSEKQFRLMIFYECARYALRGLAWGSLISMGAYWLFWKNVIMRFDSAIVGERMAFSIPWISFISAGVCVMVVLAISVLYALHKTKARNIVEVLRNEAI</sequence>
<comment type="caution">
    <text evidence="10">The sequence shown here is derived from an EMBL/GenBank/DDBJ whole genome shotgun (WGS) entry which is preliminary data.</text>
</comment>
<feature type="domain" description="ABC3 transporter permease C-terminal" evidence="9">
    <location>
        <begin position="316"/>
        <end position="442"/>
    </location>
</feature>
<feature type="transmembrane region" description="Helical" evidence="8">
    <location>
        <begin position="1000"/>
        <end position="1024"/>
    </location>
</feature>
<proteinExistence type="inferred from homology"/>
<evidence type="ECO:0000256" key="6">
    <source>
        <dbReference type="ARBA" id="ARBA00038076"/>
    </source>
</evidence>
<evidence type="ECO:0000256" key="7">
    <source>
        <dbReference type="SAM" id="MobiDB-lite"/>
    </source>
</evidence>
<dbReference type="PATRIC" id="fig|1393034.3.peg.1285"/>
<evidence type="ECO:0000256" key="4">
    <source>
        <dbReference type="ARBA" id="ARBA00022989"/>
    </source>
</evidence>
<dbReference type="InterPro" id="IPR050250">
    <property type="entry name" value="Macrolide_Exporter_MacB"/>
</dbReference>
<name>A0A133XPT2_9ACTN</name>
<dbReference type="InterPro" id="IPR003838">
    <property type="entry name" value="ABC3_permease_C"/>
</dbReference>
<keyword evidence="4 8" id="KW-1133">Transmembrane helix</keyword>
<evidence type="ECO:0000259" key="9">
    <source>
        <dbReference type="Pfam" id="PF02687"/>
    </source>
</evidence>
<feature type="transmembrane region" description="Helical" evidence="8">
    <location>
        <begin position="21"/>
        <end position="42"/>
    </location>
</feature>
<dbReference type="Pfam" id="PF02687">
    <property type="entry name" value="FtsX"/>
    <property type="match status" value="2"/>
</dbReference>
<evidence type="ECO:0000256" key="8">
    <source>
        <dbReference type="SAM" id="Phobius"/>
    </source>
</evidence>
<feature type="transmembrane region" description="Helical" evidence="8">
    <location>
        <begin position="902"/>
        <end position="922"/>
    </location>
</feature>
<keyword evidence="11" id="KW-1185">Reference proteome</keyword>
<dbReference type="EMBL" id="LSCR01000042">
    <property type="protein sequence ID" value="KXB32951.1"/>
    <property type="molecule type" value="Genomic_DNA"/>
</dbReference>
<comment type="subcellular location">
    <subcellularLocation>
        <location evidence="1">Cell membrane</location>
        <topology evidence="1">Multi-pass membrane protein</topology>
    </subcellularLocation>
</comment>
<keyword evidence="5 8" id="KW-0472">Membrane</keyword>
<dbReference type="OrthoDB" id="9780560at2"/>
<dbReference type="AlphaFoldDB" id="A0A133XPT2"/>
<dbReference type="PANTHER" id="PTHR30572">
    <property type="entry name" value="MEMBRANE COMPONENT OF TRANSPORTER-RELATED"/>
    <property type="match status" value="1"/>
</dbReference>
<feature type="domain" description="ABC3 transporter permease C-terminal" evidence="9">
    <location>
        <begin position="908"/>
        <end position="1026"/>
    </location>
</feature>
<evidence type="ECO:0000256" key="5">
    <source>
        <dbReference type="ARBA" id="ARBA00023136"/>
    </source>
</evidence>
<feature type="transmembrane region" description="Helical" evidence="8">
    <location>
        <begin position="519"/>
        <end position="545"/>
    </location>
</feature>
<feature type="region of interest" description="Disordered" evidence="7">
    <location>
        <begin position="258"/>
        <end position="282"/>
    </location>
</feature>
<dbReference type="Proteomes" id="UP000070675">
    <property type="component" value="Unassembled WGS sequence"/>
</dbReference>
<evidence type="ECO:0000313" key="11">
    <source>
        <dbReference type="Proteomes" id="UP000070675"/>
    </source>
</evidence>
<dbReference type="STRING" id="1393034.HMPREF3192_01320"/>
<keyword evidence="3 8" id="KW-0812">Transmembrane</keyword>
<evidence type="ECO:0000256" key="2">
    <source>
        <dbReference type="ARBA" id="ARBA00022475"/>
    </source>
</evidence>
<dbReference type="RefSeq" id="WP_066306338.1">
    <property type="nucleotide sequence ID" value="NZ_KQ959516.1"/>
</dbReference>
<dbReference type="GO" id="GO:0005886">
    <property type="term" value="C:plasma membrane"/>
    <property type="evidence" value="ECO:0007669"/>
    <property type="project" value="UniProtKB-SubCell"/>
</dbReference>
<reference evidence="11" key="1">
    <citation type="submission" date="2016-01" db="EMBL/GenBank/DDBJ databases">
        <authorList>
            <person name="Mitreva M."/>
            <person name="Pepin K.H."/>
            <person name="Mihindukulasuriya K.A."/>
            <person name="Fulton R."/>
            <person name="Fronick C."/>
            <person name="O'Laughlin M."/>
            <person name="Miner T."/>
            <person name="Herter B."/>
            <person name="Rosa B.A."/>
            <person name="Cordes M."/>
            <person name="Tomlinson C."/>
            <person name="Wollam A."/>
            <person name="Palsikar V.B."/>
            <person name="Mardis E.R."/>
            <person name="Wilson R.K."/>
        </authorList>
    </citation>
    <scope>NUCLEOTIDE SEQUENCE [LARGE SCALE GENOMIC DNA]</scope>
    <source>
        <strain evidence="11">DNF00019</strain>
    </source>
</reference>
<protein>
    <submittedName>
        <fullName evidence="10">Putative ATP synthase F0, A subunit</fullName>
    </submittedName>
</protein>
<evidence type="ECO:0000256" key="3">
    <source>
        <dbReference type="ARBA" id="ARBA00022692"/>
    </source>
</evidence>
<gene>
    <name evidence="10" type="ORF">HMPREF3192_01320</name>
</gene>
<evidence type="ECO:0000256" key="1">
    <source>
        <dbReference type="ARBA" id="ARBA00004651"/>
    </source>
</evidence>
<comment type="similarity">
    <text evidence="6">Belongs to the ABC-4 integral membrane protein family.</text>
</comment>
<keyword evidence="2" id="KW-1003">Cell membrane</keyword>
<organism evidence="10 11">
    <name type="scientific">Atopobium deltae</name>
    <dbReference type="NCBI Taxonomy" id="1393034"/>
    <lineage>
        <taxon>Bacteria</taxon>
        <taxon>Bacillati</taxon>
        <taxon>Actinomycetota</taxon>
        <taxon>Coriobacteriia</taxon>
        <taxon>Coriobacteriales</taxon>
        <taxon>Atopobiaceae</taxon>
        <taxon>Atopobium</taxon>
    </lineage>
</organism>
<dbReference type="PANTHER" id="PTHR30572:SF4">
    <property type="entry name" value="ABC TRANSPORTER PERMEASE YTRF"/>
    <property type="match status" value="1"/>
</dbReference>
<feature type="transmembrane region" description="Helical" evidence="8">
    <location>
        <begin position="960"/>
        <end position="980"/>
    </location>
</feature>
<feature type="transmembrane region" description="Helical" evidence="8">
    <location>
        <begin position="367"/>
        <end position="392"/>
    </location>
</feature>
<accession>A0A133XPT2</accession>
<feature type="transmembrane region" description="Helical" evidence="8">
    <location>
        <begin position="311"/>
        <end position="334"/>
    </location>
</feature>